<protein>
    <submittedName>
        <fullName evidence="1">Jg5869 protein</fullName>
    </submittedName>
</protein>
<name>A0A8S4RHW1_9NEOP</name>
<sequence>MRFAQAAKLEIDYFKQFQDGNPVDRVTYDLDEASPEELEWHEGLMFEKQEEDARSQARRTERQAARKRHRAEVMIPYLQHLNFVLYWPHMIHAHPELYERWDVNS</sequence>
<reference evidence="1" key="1">
    <citation type="submission" date="2022-03" db="EMBL/GenBank/DDBJ databases">
        <authorList>
            <person name="Lindestad O."/>
        </authorList>
    </citation>
    <scope>NUCLEOTIDE SEQUENCE</scope>
</reference>
<dbReference type="AlphaFoldDB" id="A0A8S4RHW1"/>
<evidence type="ECO:0000313" key="2">
    <source>
        <dbReference type="Proteomes" id="UP000838756"/>
    </source>
</evidence>
<dbReference type="Proteomes" id="UP000838756">
    <property type="component" value="Unassembled WGS sequence"/>
</dbReference>
<organism evidence="1 2">
    <name type="scientific">Pararge aegeria aegeria</name>
    <dbReference type="NCBI Taxonomy" id="348720"/>
    <lineage>
        <taxon>Eukaryota</taxon>
        <taxon>Metazoa</taxon>
        <taxon>Ecdysozoa</taxon>
        <taxon>Arthropoda</taxon>
        <taxon>Hexapoda</taxon>
        <taxon>Insecta</taxon>
        <taxon>Pterygota</taxon>
        <taxon>Neoptera</taxon>
        <taxon>Endopterygota</taxon>
        <taxon>Lepidoptera</taxon>
        <taxon>Glossata</taxon>
        <taxon>Ditrysia</taxon>
        <taxon>Papilionoidea</taxon>
        <taxon>Nymphalidae</taxon>
        <taxon>Satyrinae</taxon>
        <taxon>Satyrini</taxon>
        <taxon>Parargina</taxon>
        <taxon>Pararge</taxon>
    </lineage>
</organism>
<gene>
    <name evidence="1" type="primary">jg5869</name>
    <name evidence="1" type="ORF">PAEG_LOCUS12963</name>
</gene>
<comment type="caution">
    <text evidence="1">The sequence shown here is derived from an EMBL/GenBank/DDBJ whole genome shotgun (WGS) entry which is preliminary data.</text>
</comment>
<proteinExistence type="predicted"/>
<accession>A0A8S4RHW1</accession>
<evidence type="ECO:0000313" key="1">
    <source>
        <dbReference type="EMBL" id="CAH2235299.1"/>
    </source>
</evidence>
<dbReference type="EMBL" id="CAKXAJ010025123">
    <property type="protein sequence ID" value="CAH2235299.1"/>
    <property type="molecule type" value="Genomic_DNA"/>
</dbReference>
<dbReference type="OrthoDB" id="10263751at2759"/>
<keyword evidence="2" id="KW-1185">Reference proteome</keyword>